<organism evidence="1 2">
    <name type="scientific">Sphingorhabdus rigui</name>
    <dbReference type="NCBI Taxonomy" id="1282858"/>
    <lineage>
        <taxon>Bacteria</taxon>
        <taxon>Pseudomonadati</taxon>
        <taxon>Pseudomonadota</taxon>
        <taxon>Alphaproteobacteria</taxon>
        <taxon>Sphingomonadales</taxon>
        <taxon>Sphingomonadaceae</taxon>
        <taxon>Sphingorhabdus</taxon>
    </lineage>
</organism>
<dbReference type="EMBL" id="JACIEA010000001">
    <property type="protein sequence ID" value="MBB3941788.1"/>
    <property type="molecule type" value="Genomic_DNA"/>
</dbReference>
<dbReference type="AlphaFoldDB" id="A0A840AUG6"/>
<keyword evidence="2" id="KW-1185">Reference proteome</keyword>
<protein>
    <submittedName>
        <fullName evidence="1">Uncharacterized protein</fullName>
    </submittedName>
</protein>
<accession>A0A840AUG6</accession>
<evidence type="ECO:0000313" key="2">
    <source>
        <dbReference type="Proteomes" id="UP000581447"/>
    </source>
</evidence>
<comment type="caution">
    <text evidence="1">The sequence shown here is derived from an EMBL/GenBank/DDBJ whole genome shotgun (WGS) entry which is preliminary data.</text>
</comment>
<proteinExistence type="predicted"/>
<sequence>MLAATPSSVVEGYAAAGVITKCAAKTATTNLDIWRGLPYRNLTPKMPFHFGCRLRTLTFK</sequence>
<evidence type="ECO:0000313" key="1">
    <source>
        <dbReference type="EMBL" id="MBB3941788.1"/>
    </source>
</evidence>
<gene>
    <name evidence="1" type="ORF">GGR91_000010</name>
</gene>
<dbReference type="Proteomes" id="UP000581447">
    <property type="component" value="Unassembled WGS sequence"/>
</dbReference>
<name>A0A840AUG6_9SPHN</name>
<reference evidence="1 2" key="1">
    <citation type="submission" date="2020-08" db="EMBL/GenBank/DDBJ databases">
        <title>Genomic Encyclopedia of Type Strains, Phase IV (KMG-IV): sequencing the most valuable type-strain genomes for metagenomic binning, comparative biology and taxonomic classification.</title>
        <authorList>
            <person name="Goeker M."/>
        </authorList>
    </citation>
    <scope>NUCLEOTIDE SEQUENCE [LARGE SCALE GENOMIC DNA]</scope>
    <source>
        <strain evidence="1 2">DSM 29050</strain>
    </source>
</reference>